<comment type="caution">
    <text evidence="1">The sequence shown here is derived from an EMBL/GenBank/DDBJ whole genome shotgun (WGS) entry which is preliminary data.</text>
</comment>
<dbReference type="Proteomes" id="UP001066276">
    <property type="component" value="Chromosome 2_2"/>
</dbReference>
<organism evidence="1 2">
    <name type="scientific">Pleurodeles waltl</name>
    <name type="common">Iberian ribbed newt</name>
    <dbReference type="NCBI Taxonomy" id="8319"/>
    <lineage>
        <taxon>Eukaryota</taxon>
        <taxon>Metazoa</taxon>
        <taxon>Chordata</taxon>
        <taxon>Craniata</taxon>
        <taxon>Vertebrata</taxon>
        <taxon>Euteleostomi</taxon>
        <taxon>Amphibia</taxon>
        <taxon>Batrachia</taxon>
        <taxon>Caudata</taxon>
        <taxon>Salamandroidea</taxon>
        <taxon>Salamandridae</taxon>
        <taxon>Pleurodelinae</taxon>
        <taxon>Pleurodeles</taxon>
    </lineage>
</organism>
<evidence type="ECO:0000313" key="2">
    <source>
        <dbReference type="Proteomes" id="UP001066276"/>
    </source>
</evidence>
<sequence>MSAEVPLALKAAAVKVPPPDDSFSPLARTELQAAHGAAVAGSRLLFSTGSWAQPCPGSALGVPAAQSCCRLLD</sequence>
<gene>
    <name evidence="1" type="ORF">NDU88_004110</name>
</gene>
<evidence type="ECO:0000313" key="1">
    <source>
        <dbReference type="EMBL" id="KAJ1194825.1"/>
    </source>
</evidence>
<proteinExistence type="predicted"/>
<reference evidence="1" key="1">
    <citation type="journal article" date="2022" name="bioRxiv">
        <title>Sequencing and chromosome-scale assembly of the giantPleurodeles waltlgenome.</title>
        <authorList>
            <person name="Brown T."/>
            <person name="Elewa A."/>
            <person name="Iarovenko S."/>
            <person name="Subramanian E."/>
            <person name="Araus A.J."/>
            <person name="Petzold A."/>
            <person name="Susuki M."/>
            <person name="Suzuki K.-i.T."/>
            <person name="Hayashi T."/>
            <person name="Toyoda A."/>
            <person name="Oliveira C."/>
            <person name="Osipova E."/>
            <person name="Leigh N.D."/>
            <person name="Simon A."/>
            <person name="Yun M.H."/>
        </authorList>
    </citation>
    <scope>NUCLEOTIDE SEQUENCE</scope>
    <source>
        <strain evidence="1">20211129_DDA</strain>
        <tissue evidence="1">Liver</tissue>
    </source>
</reference>
<protein>
    <submittedName>
        <fullName evidence="1">Uncharacterized protein</fullName>
    </submittedName>
</protein>
<dbReference type="EMBL" id="JANPWB010000004">
    <property type="protein sequence ID" value="KAJ1194825.1"/>
    <property type="molecule type" value="Genomic_DNA"/>
</dbReference>
<name>A0AAV7V0C9_PLEWA</name>
<dbReference type="AlphaFoldDB" id="A0AAV7V0C9"/>
<accession>A0AAV7V0C9</accession>
<keyword evidence="2" id="KW-1185">Reference proteome</keyword>